<gene>
    <name evidence="1" type="ordered locus">BbuZS7_G15</name>
</gene>
<evidence type="ECO:0000313" key="2">
    <source>
        <dbReference type="Proteomes" id="UP000006901"/>
    </source>
</evidence>
<dbReference type="HOGENOM" id="CLU_1764486_0_0_12"/>
<protein>
    <submittedName>
        <fullName evidence="1">Uncharacterized protein</fullName>
    </submittedName>
</protein>
<dbReference type="Proteomes" id="UP000006901">
    <property type="component" value="Plasmid ZS7_lp28-2"/>
</dbReference>
<reference evidence="1 2" key="1">
    <citation type="journal article" date="2011" name="J. Bacteriol.">
        <title>Whole-genome sequences of thirteen isolates of Borrelia burgdorferi.</title>
        <authorList>
            <person name="Schutzer S.E."/>
            <person name="Fraser-Liggett C.M."/>
            <person name="Casjens S.R."/>
            <person name="Qiu W.G."/>
            <person name="Dunn J.J."/>
            <person name="Mongodin E.F."/>
            <person name="Luft B.J."/>
        </authorList>
    </citation>
    <scope>NUCLEOTIDE SEQUENCE [LARGE SCALE GENOMIC DNA]</scope>
    <source>
        <strain evidence="1 2">ZS7</strain>
        <plasmid evidence="1 2">ZS7_lp28-2</plasmid>
    </source>
</reference>
<proteinExistence type="predicted"/>
<dbReference type="KEGG" id="bbz:BbuZS7_G15"/>
<dbReference type="RefSeq" id="WP_010256673.1">
    <property type="nucleotide sequence ID" value="NC_011779.1"/>
</dbReference>
<organism evidence="1 2">
    <name type="scientific">Borreliella burgdorferi (strain ZS7)</name>
    <name type="common">Borrelia burgdorferi</name>
    <dbReference type="NCBI Taxonomy" id="445985"/>
    <lineage>
        <taxon>Bacteria</taxon>
        <taxon>Pseudomonadati</taxon>
        <taxon>Spirochaetota</taxon>
        <taxon>Spirochaetia</taxon>
        <taxon>Spirochaetales</taxon>
        <taxon>Borreliaceae</taxon>
        <taxon>Borreliella</taxon>
    </lineage>
</organism>
<evidence type="ECO:0000313" key="1">
    <source>
        <dbReference type="EMBL" id="ACK75331.1"/>
    </source>
</evidence>
<accession>A0A0H3C293</accession>
<dbReference type="EMBL" id="CP001209">
    <property type="protein sequence ID" value="ACK75331.1"/>
    <property type="molecule type" value="Genomic_DNA"/>
</dbReference>
<name>A0A0H3C293_BORBZ</name>
<geneLocation type="plasmid" evidence="1 2">
    <name>ZS7_lp28-2</name>
</geneLocation>
<keyword evidence="1" id="KW-0614">Plasmid</keyword>
<sequence length="147" mass="16633">MKHIEEFVINLKKNLKTYLATCKQTTTKVYYKSEMFACSNLDLPSIVFAVKSTGEILNHCKNYSMLLCPKFIIYTECSMRPTLGLEIANIIVAFLMLNYSLKYFSIDDSQVEDENSDARMVTLVDSTLGIRIDGADYINCRGGKNGN</sequence>
<dbReference type="AlphaFoldDB" id="A0A0H3C293"/>